<reference evidence="5 6" key="1">
    <citation type="submission" date="2020-08" db="EMBL/GenBank/DDBJ databases">
        <title>Genomic Encyclopedia of Type Strains, Phase IV (KMG-IV): sequencing the most valuable type-strain genomes for metagenomic binning, comparative biology and taxonomic classification.</title>
        <authorList>
            <person name="Goeker M."/>
        </authorList>
    </citation>
    <scope>NUCLEOTIDE SEQUENCE [LARGE SCALE GENOMIC DNA]</scope>
    <source>
        <strain evidence="5 6">DSM 10633</strain>
    </source>
</reference>
<dbReference type="NCBIfam" id="TIGR01446">
    <property type="entry name" value="DnaD_dom"/>
    <property type="match status" value="1"/>
</dbReference>
<dbReference type="PANTHER" id="PTHR37293:SF6">
    <property type="entry name" value="DNA REPLICATION PROTEIN DNAD"/>
    <property type="match status" value="1"/>
</dbReference>
<dbReference type="Gene3D" id="1.10.10.10">
    <property type="entry name" value="Winged helix-like DNA-binding domain superfamily/Winged helix DNA-binding domain"/>
    <property type="match status" value="1"/>
</dbReference>
<comment type="similarity">
    <text evidence="1">Belongs to the DnaB/DnaD family.</text>
</comment>
<evidence type="ECO:0000259" key="3">
    <source>
        <dbReference type="Pfam" id="PF07261"/>
    </source>
</evidence>
<accession>A0A840PS93</accession>
<feature type="domain" description="DnaB/C C-terminal" evidence="3">
    <location>
        <begin position="132"/>
        <end position="204"/>
    </location>
</feature>
<evidence type="ECO:0000313" key="5">
    <source>
        <dbReference type="EMBL" id="MBB5147651.1"/>
    </source>
</evidence>
<dbReference type="InterPro" id="IPR053843">
    <property type="entry name" value="DnaD_N"/>
</dbReference>
<keyword evidence="6" id="KW-1185">Reference proteome</keyword>
<dbReference type="InterPro" id="IPR034829">
    <property type="entry name" value="DnaD-like_sf"/>
</dbReference>
<feature type="domain" description="DnaD N-terminal" evidence="4">
    <location>
        <begin position="19"/>
        <end position="118"/>
    </location>
</feature>
<evidence type="ECO:0000313" key="6">
    <source>
        <dbReference type="Proteomes" id="UP000557217"/>
    </source>
</evidence>
<dbReference type="Gene3D" id="1.10.10.630">
    <property type="entry name" value="DnaD domain-like"/>
    <property type="match status" value="1"/>
</dbReference>
<dbReference type="Pfam" id="PF07261">
    <property type="entry name" value="DnaB_2"/>
    <property type="match status" value="1"/>
</dbReference>
<organism evidence="5 6">
    <name type="scientific">Ureibacillus thermosphaericus</name>
    <dbReference type="NCBI Taxonomy" id="51173"/>
    <lineage>
        <taxon>Bacteria</taxon>
        <taxon>Bacillati</taxon>
        <taxon>Bacillota</taxon>
        <taxon>Bacilli</taxon>
        <taxon>Bacillales</taxon>
        <taxon>Caryophanaceae</taxon>
        <taxon>Ureibacillus</taxon>
    </lineage>
</organism>
<dbReference type="EMBL" id="JACHGZ010000001">
    <property type="protein sequence ID" value="MBB5147651.1"/>
    <property type="molecule type" value="Genomic_DNA"/>
</dbReference>
<dbReference type="Proteomes" id="UP000557217">
    <property type="component" value="Unassembled WGS sequence"/>
</dbReference>
<proteinExistence type="inferred from homology"/>
<feature type="compositionally biased region" description="Polar residues" evidence="2">
    <location>
        <begin position="210"/>
        <end position="223"/>
    </location>
</feature>
<protein>
    <submittedName>
        <fullName evidence="5">DNA replication protein</fullName>
    </submittedName>
</protein>
<dbReference type="InterPro" id="IPR036388">
    <property type="entry name" value="WH-like_DNA-bd_sf"/>
</dbReference>
<dbReference type="SUPFAM" id="SSF158499">
    <property type="entry name" value="DnaD domain-like"/>
    <property type="match status" value="1"/>
</dbReference>
<dbReference type="InterPro" id="IPR006343">
    <property type="entry name" value="DnaB/C_C"/>
</dbReference>
<sequence length="239" mass="28511">MKEQNHRLRNWIEQKNVSIPELFFRYYKRLGISDDEALLLLQLIAFHSDNIDFPPPSALADRMHFTENEITAKLQRLLQKGFIEITQGIDSSGKIYEKYSMFPLWDRILDLMEAQSMKQEEFQKKNEEGELFSLFEQEFGRLLSPIEIETISLWLDQDHHPPKIIREALKEAVLAGKLSFRYIDRILFEWKKKNIRTIQQIEKQREQFAKHNSPSAPPNQSATENRKKVPFYNWLDERE</sequence>
<evidence type="ECO:0000259" key="4">
    <source>
        <dbReference type="Pfam" id="PF21984"/>
    </source>
</evidence>
<dbReference type="AlphaFoldDB" id="A0A840PS93"/>
<comment type="caution">
    <text evidence="5">The sequence shown here is derived from an EMBL/GenBank/DDBJ whole genome shotgun (WGS) entry which is preliminary data.</text>
</comment>
<feature type="region of interest" description="Disordered" evidence="2">
    <location>
        <begin position="205"/>
        <end position="239"/>
    </location>
</feature>
<dbReference type="RefSeq" id="WP_168411777.1">
    <property type="nucleotide sequence ID" value="NZ_JAAXPW010000001.1"/>
</dbReference>
<dbReference type="InterPro" id="IPR053162">
    <property type="entry name" value="DnaD"/>
</dbReference>
<evidence type="ECO:0000256" key="2">
    <source>
        <dbReference type="SAM" id="MobiDB-lite"/>
    </source>
</evidence>
<evidence type="ECO:0000256" key="1">
    <source>
        <dbReference type="ARBA" id="ARBA00093462"/>
    </source>
</evidence>
<dbReference type="Pfam" id="PF21984">
    <property type="entry name" value="DnaD_N"/>
    <property type="match status" value="1"/>
</dbReference>
<gene>
    <name evidence="5" type="ORF">HNR36_000032</name>
</gene>
<name>A0A840PS93_URETH</name>
<dbReference type="PANTHER" id="PTHR37293">
    <property type="entry name" value="PHAGE REPLICATION PROTEIN-RELATED"/>
    <property type="match status" value="1"/>
</dbReference>